<evidence type="ECO:0000313" key="3">
    <source>
        <dbReference type="Proteomes" id="UP000007490"/>
    </source>
</evidence>
<dbReference type="eggNOG" id="arCOG06479">
    <property type="taxonomic scope" value="Archaea"/>
</dbReference>
<dbReference type="GeneID" id="10278191"/>
<keyword evidence="1" id="KW-0472">Membrane</keyword>
<dbReference type="HOGENOM" id="CLU_099720_0_0_2"/>
<dbReference type="RefSeq" id="WP_013645309.1">
    <property type="nucleotide sequence ID" value="NC_015216.1"/>
</dbReference>
<proteinExistence type="predicted"/>
<keyword evidence="1" id="KW-0812">Transmembrane</keyword>
<protein>
    <submittedName>
        <fullName evidence="2">Uncharacterized protein</fullName>
    </submittedName>
</protein>
<gene>
    <name evidence="2" type="ordered locus">Metbo_1734</name>
</gene>
<feature type="transmembrane region" description="Helical" evidence="1">
    <location>
        <begin position="7"/>
        <end position="27"/>
    </location>
</feature>
<dbReference type="OrthoDB" id="75202at2157"/>
<name>F0T9S9_METLA</name>
<accession>F0T9S9</accession>
<dbReference type="KEGG" id="mel:Metbo_1734"/>
<organism evidence="2 3">
    <name type="scientific">Methanobacterium lacus (strain AL-21)</name>
    <dbReference type="NCBI Taxonomy" id="877455"/>
    <lineage>
        <taxon>Archaea</taxon>
        <taxon>Methanobacteriati</taxon>
        <taxon>Methanobacteriota</taxon>
        <taxon>Methanomada group</taxon>
        <taxon>Methanobacteria</taxon>
        <taxon>Methanobacteriales</taxon>
        <taxon>Methanobacteriaceae</taxon>
        <taxon>Methanobacterium</taxon>
    </lineage>
</organism>
<evidence type="ECO:0000256" key="1">
    <source>
        <dbReference type="SAM" id="Phobius"/>
    </source>
</evidence>
<reference evidence="2 3" key="2">
    <citation type="journal article" date="2014" name="Int. J. Syst. Evol. Microbiol.">
        <title>Methanobacterium paludis sp. nov. and a novel strain of Methanobacterium lacus isolated from northern peatlands.</title>
        <authorList>
            <person name="Cadillo-Quiroz H."/>
            <person name="Brauer S.L."/>
            <person name="Goodson N."/>
            <person name="Yavitt J.B."/>
            <person name="Zinder S.H."/>
        </authorList>
    </citation>
    <scope>NUCLEOTIDE SEQUENCE [LARGE SCALE GENOMIC DNA]</scope>
    <source>
        <strain evidence="2 3">AL-21</strain>
    </source>
</reference>
<dbReference type="Proteomes" id="UP000007490">
    <property type="component" value="Chromosome"/>
</dbReference>
<reference evidence="3" key="1">
    <citation type="submission" date="2011-02" db="EMBL/GenBank/DDBJ databases">
        <title>Complete sequence of Methanobacterium sp. AL-21.</title>
        <authorList>
            <consortium name="US DOE Joint Genome Institute"/>
            <person name="Lucas S."/>
            <person name="Copeland A."/>
            <person name="Lapidus A."/>
            <person name="Cheng J.-F."/>
            <person name="Goodwin L."/>
            <person name="Pitluck S."/>
            <person name="Chertkov O."/>
            <person name="Detter J.C."/>
            <person name="Han C."/>
            <person name="Tapia R."/>
            <person name="Land M."/>
            <person name="Hauser L."/>
            <person name="Kyrpides N."/>
            <person name="Ivanova N."/>
            <person name="Mikhailova N."/>
            <person name="Pagani I."/>
            <person name="Cadillo-Quiroz H."/>
            <person name="Imachi H."/>
            <person name="Zinder S."/>
            <person name="Liu W."/>
            <person name="Woyke T."/>
        </authorList>
    </citation>
    <scope>NUCLEOTIDE SEQUENCE [LARGE SCALE GENOMIC DNA]</scope>
    <source>
        <strain evidence="3">AL-21</strain>
    </source>
</reference>
<keyword evidence="3" id="KW-1185">Reference proteome</keyword>
<keyword evidence="1" id="KW-1133">Transmembrane helix</keyword>
<sequence length="234" mass="25964" precursor="true">MNTKTKALIVLGLIIIFTITLCTAYYLTPTSNEQKYAGVSTQNLGNITYGTVVKEGPYGNKESDTKIAIIMGVHPQESDAHNAMLNAIKQNSNSLKYSYTIYKVNVTQDPDDYQRGRMNGQLLANKFAVPDIINQKYNLTIDVHSNVGNWEKTRFIFAPVAGSSAESIGKNLSNELPWLSYYVPPNPTSTVYVTEPLINAGIPALVYETFHNDSDSEKYNHANEFLEAVDGLKL</sequence>
<dbReference type="EMBL" id="CP002551">
    <property type="protein sequence ID" value="ADZ09958.1"/>
    <property type="molecule type" value="Genomic_DNA"/>
</dbReference>
<dbReference type="AlphaFoldDB" id="F0T9S9"/>
<evidence type="ECO:0000313" key="2">
    <source>
        <dbReference type="EMBL" id="ADZ09958.1"/>
    </source>
</evidence>